<accession>K3ZK39</accession>
<evidence type="ECO:0000256" key="1">
    <source>
        <dbReference type="ARBA" id="ARBA00022448"/>
    </source>
</evidence>
<reference evidence="4" key="3">
    <citation type="submission" date="2018-08" db="UniProtKB">
        <authorList>
            <consortium name="EnsemblPlants"/>
        </authorList>
    </citation>
    <scope>IDENTIFICATION</scope>
    <source>
        <strain evidence="4">Yugu1</strain>
    </source>
</reference>
<dbReference type="EMBL" id="AGNK02005035">
    <property type="status" value="NOT_ANNOTATED_CDS"/>
    <property type="molecule type" value="Genomic_DNA"/>
</dbReference>
<evidence type="ECO:0000313" key="3">
    <source>
        <dbReference type="EMBL" id="RCV38524.1"/>
    </source>
</evidence>
<dbReference type="HOGENOM" id="CLU_1698528_0_0_1"/>
<organism evidence="4 5">
    <name type="scientific">Setaria italica</name>
    <name type="common">Foxtail millet</name>
    <name type="synonym">Panicum italicum</name>
    <dbReference type="NCBI Taxonomy" id="4555"/>
    <lineage>
        <taxon>Eukaryota</taxon>
        <taxon>Viridiplantae</taxon>
        <taxon>Streptophyta</taxon>
        <taxon>Embryophyta</taxon>
        <taxon>Tracheophyta</taxon>
        <taxon>Spermatophyta</taxon>
        <taxon>Magnoliopsida</taxon>
        <taxon>Liliopsida</taxon>
        <taxon>Poales</taxon>
        <taxon>Poaceae</taxon>
        <taxon>PACMAD clade</taxon>
        <taxon>Panicoideae</taxon>
        <taxon>Panicodae</taxon>
        <taxon>Paniceae</taxon>
        <taxon>Cenchrinae</taxon>
        <taxon>Setaria</taxon>
    </lineage>
</organism>
<dbReference type="Proteomes" id="UP000004995">
    <property type="component" value="Unassembled WGS sequence"/>
</dbReference>
<protein>
    <submittedName>
        <fullName evidence="3 4">Uncharacterized protein</fullName>
    </submittedName>
</protein>
<evidence type="ECO:0000313" key="4">
    <source>
        <dbReference type="EnsemblPlants" id="KQK94918"/>
    </source>
</evidence>
<dbReference type="EnsemblPlants" id="KQK94918">
    <property type="protein sequence ID" value="KQK94918"/>
    <property type="gene ID" value="SETIT_026944mg"/>
</dbReference>
<reference evidence="3 5" key="1">
    <citation type="journal article" date="2012" name="Nat. Biotechnol.">
        <title>Reference genome sequence of the model plant Setaria.</title>
        <authorList>
            <person name="Bennetzen J.L."/>
            <person name="Schmutz J."/>
            <person name="Wang H."/>
            <person name="Percifield R."/>
            <person name="Hawkins J."/>
            <person name="Pontaroli A.C."/>
            <person name="Estep M."/>
            <person name="Feng L."/>
            <person name="Vaughn J.N."/>
            <person name="Grimwood J."/>
            <person name="Jenkins J."/>
            <person name="Barry K."/>
            <person name="Lindquist E."/>
            <person name="Hellsten U."/>
            <person name="Deshpande S."/>
            <person name="Wang X."/>
            <person name="Wu X."/>
            <person name="Mitros T."/>
            <person name="Triplett J."/>
            <person name="Yang X."/>
            <person name="Ye C.Y."/>
            <person name="Mauro-Herrera M."/>
            <person name="Wang L."/>
            <person name="Li P."/>
            <person name="Sharma M."/>
            <person name="Sharma R."/>
            <person name="Ronald P.C."/>
            <person name="Panaud O."/>
            <person name="Kellogg E.A."/>
            <person name="Brutnell T.P."/>
            <person name="Doust A.N."/>
            <person name="Tuskan G.A."/>
            <person name="Rokhsar D."/>
            <person name="Devos K.M."/>
        </authorList>
    </citation>
    <scope>NUCLEOTIDE SEQUENCE [LARGE SCALE GENOMIC DNA]</scope>
    <source>
        <strain evidence="5">cv. Yugu1</strain>
        <strain evidence="3">Yugu1</strain>
    </source>
</reference>
<dbReference type="OrthoDB" id="687110at2759"/>
<dbReference type="EMBL" id="CM003535">
    <property type="protein sequence ID" value="RCV38524.1"/>
    <property type="molecule type" value="Genomic_DNA"/>
</dbReference>
<dbReference type="Pfam" id="PF05266">
    <property type="entry name" value="DUF724"/>
    <property type="match status" value="1"/>
</dbReference>
<keyword evidence="2" id="KW-0341">Growth regulation</keyword>
<evidence type="ECO:0000256" key="2">
    <source>
        <dbReference type="ARBA" id="ARBA00022604"/>
    </source>
</evidence>
<sequence length="155" mass="17762">MPVFKVIPQQPHFNPLQLENPGLREGRAFGLMVSFVTIVKKLNNSTIDDSEASFQEMKSTLSELEANGFSVQTLQSFLAKMIVMKQKYTEDLQQSCTVEEEMQAKKRQRIAKVITNDEQEISRLEGVHSSIKEALDYYKQQFHSVSEDMQQMGLI</sequence>
<dbReference type="AlphaFoldDB" id="K3ZK39"/>
<evidence type="ECO:0000313" key="5">
    <source>
        <dbReference type="Proteomes" id="UP000004995"/>
    </source>
</evidence>
<dbReference type="InterPro" id="IPR007930">
    <property type="entry name" value="DUF724"/>
</dbReference>
<dbReference type="Gramene" id="KQK94918">
    <property type="protein sequence ID" value="KQK94918"/>
    <property type="gene ID" value="SETIT_026944mg"/>
</dbReference>
<reference evidence="3" key="2">
    <citation type="submission" date="2015-07" db="EMBL/GenBank/DDBJ databases">
        <authorList>
            <person name="Noorani M."/>
        </authorList>
    </citation>
    <scope>NUCLEOTIDE SEQUENCE</scope>
    <source>
        <strain evidence="3">Yugu1</strain>
    </source>
</reference>
<keyword evidence="1" id="KW-0813">Transport</keyword>
<name>K3ZK39_SETIT</name>
<proteinExistence type="predicted"/>
<keyword evidence="5" id="KW-1185">Reference proteome</keyword>
<gene>
    <name evidence="3" type="ORF">SETIT_8G149800v2</name>
</gene>